<name>A0A6I9MIS4_PERMB</name>
<dbReference type="CTD" id="122651"/>
<dbReference type="SUPFAM" id="SSF54076">
    <property type="entry name" value="RNase A-like"/>
    <property type="match status" value="1"/>
</dbReference>
<organism evidence="2 3">
    <name type="scientific">Peromyscus maniculatus bairdii</name>
    <name type="common">Prairie deer mouse</name>
    <dbReference type="NCBI Taxonomy" id="230844"/>
    <lineage>
        <taxon>Eukaryota</taxon>
        <taxon>Metazoa</taxon>
        <taxon>Chordata</taxon>
        <taxon>Craniata</taxon>
        <taxon>Vertebrata</taxon>
        <taxon>Euteleostomi</taxon>
        <taxon>Mammalia</taxon>
        <taxon>Eutheria</taxon>
        <taxon>Euarchontoglires</taxon>
        <taxon>Glires</taxon>
        <taxon>Rodentia</taxon>
        <taxon>Myomorpha</taxon>
        <taxon>Muroidea</taxon>
        <taxon>Cricetidae</taxon>
        <taxon>Neotominae</taxon>
        <taxon>Peromyscus</taxon>
    </lineage>
</organism>
<sequence length="188" mass="20406">MAIFVLLLGLGVVLVAPSESMVKGIREKFSQEETHPAAKQTVGASVNSTLSDKIISLSISKNGMSASPPTSRGLYFLIPKGNTWNNDQHCLNDPRVWREVLDTNESCQLGNNFGHGSPDGIHGAPEATRWKCGLSYCESLGLEHTMCKITAGQRCPRCQEHGVTSLKRILTVLTSHSLMSWLVSGSKL</sequence>
<feature type="chain" id="PRO_5044636002" evidence="1">
    <location>
        <begin position="18"/>
        <end position="188"/>
    </location>
</feature>
<evidence type="ECO:0000313" key="3">
    <source>
        <dbReference type="Proteomes" id="UP000694547"/>
    </source>
</evidence>
<gene>
    <name evidence="2" type="primary">Rnase11</name>
</gene>
<reference evidence="2 3" key="1">
    <citation type="submission" date="2018-10" db="EMBL/GenBank/DDBJ databases">
        <title>Improved assembly of the deer mouse Peromyscus maniculatus genome.</title>
        <authorList>
            <person name="Lassance J.-M."/>
            <person name="Hoekstra H.E."/>
        </authorList>
    </citation>
    <scope>NUCLEOTIDE SEQUENCE [LARGE SCALE GENOMIC DNA]</scope>
</reference>
<dbReference type="Ensembl" id="ENSPEMT00000037284.1">
    <property type="protein sequence ID" value="ENSPEMP00000034088.1"/>
    <property type="gene ID" value="ENSPEMG00000027205.1"/>
</dbReference>
<dbReference type="RefSeq" id="XP_006994898.1">
    <property type="nucleotide sequence ID" value="XM_006994836.4"/>
</dbReference>
<keyword evidence="1" id="KW-0732">Signal</keyword>
<dbReference type="AlphaFoldDB" id="A0A6I9MIS4"/>
<evidence type="ECO:0000256" key="1">
    <source>
        <dbReference type="SAM" id="SignalP"/>
    </source>
</evidence>
<dbReference type="OrthoDB" id="9619113at2759"/>
<accession>A0A6I9MIS4</accession>
<dbReference type="Proteomes" id="UP000694547">
    <property type="component" value="Chromosome 9"/>
</dbReference>
<evidence type="ECO:0000313" key="2">
    <source>
        <dbReference type="Ensembl" id="ENSPEMP00000034088.1"/>
    </source>
</evidence>
<reference evidence="2" key="3">
    <citation type="submission" date="2025-09" db="UniProtKB">
        <authorList>
            <consortium name="Ensembl"/>
        </authorList>
    </citation>
    <scope>IDENTIFICATION</scope>
</reference>
<dbReference type="GeneTree" id="ENSGT00510000049471"/>
<dbReference type="InterPro" id="IPR036816">
    <property type="entry name" value="RNaseA-like_dom_sf"/>
</dbReference>
<protein>
    <submittedName>
        <fullName evidence="2">Uncharacterized protein</fullName>
    </submittedName>
</protein>
<dbReference type="GeneID" id="102923676"/>
<reference evidence="2" key="2">
    <citation type="submission" date="2025-08" db="UniProtKB">
        <authorList>
            <consortium name="Ensembl"/>
        </authorList>
    </citation>
    <scope>IDENTIFICATION</scope>
</reference>
<feature type="signal peptide" evidence="1">
    <location>
        <begin position="1"/>
        <end position="17"/>
    </location>
</feature>
<keyword evidence="3" id="KW-1185">Reference proteome</keyword>
<proteinExistence type="predicted"/>